<evidence type="ECO:0000313" key="2">
    <source>
        <dbReference type="Proteomes" id="UP001620626"/>
    </source>
</evidence>
<sequence>MSDYNKLKLTPSKLGNLQIRRTQRTKNARVYKKMANQKENWYPLPEDQLPAEITSFRFIEIIYVNLDVIAFLKRIQRLLQDGEMTLRVRIFHDQRRSLQIFRTQIWPLINKNMQDNAQQQTTLNDLPNLKLLEYCDVSPSQEVIDWLHNSSTDGRPKTVRCGLPSEMVDQLRTRFVDASLPTIFIVLVHCLDDPIEPFQIDNDVTNERMELKPLPDALPNTTEFHHRRLLVRCPVDRNVEQWAQFEQTVRNWELTSHRCLYIEFDDSNLGEDITNEEGEGTSNQ</sequence>
<gene>
    <name evidence="1" type="ORF">niasHT_025620</name>
</gene>
<reference evidence="1 2" key="1">
    <citation type="submission" date="2024-10" db="EMBL/GenBank/DDBJ databases">
        <authorList>
            <person name="Kim D."/>
        </authorList>
    </citation>
    <scope>NUCLEOTIDE SEQUENCE [LARGE SCALE GENOMIC DNA]</scope>
    <source>
        <strain evidence="1">BH-2024</strain>
    </source>
</reference>
<keyword evidence="2" id="KW-1185">Reference proteome</keyword>
<evidence type="ECO:0000313" key="1">
    <source>
        <dbReference type="EMBL" id="KAL3102438.1"/>
    </source>
</evidence>
<proteinExistence type="predicted"/>
<accession>A0ABD2KHN2</accession>
<dbReference type="EMBL" id="JBICBT010000756">
    <property type="protein sequence ID" value="KAL3102438.1"/>
    <property type="molecule type" value="Genomic_DNA"/>
</dbReference>
<comment type="caution">
    <text evidence="1">The sequence shown here is derived from an EMBL/GenBank/DDBJ whole genome shotgun (WGS) entry which is preliminary data.</text>
</comment>
<organism evidence="1 2">
    <name type="scientific">Heterodera trifolii</name>
    <dbReference type="NCBI Taxonomy" id="157864"/>
    <lineage>
        <taxon>Eukaryota</taxon>
        <taxon>Metazoa</taxon>
        <taxon>Ecdysozoa</taxon>
        <taxon>Nematoda</taxon>
        <taxon>Chromadorea</taxon>
        <taxon>Rhabditida</taxon>
        <taxon>Tylenchina</taxon>
        <taxon>Tylenchomorpha</taxon>
        <taxon>Tylenchoidea</taxon>
        <taxon>Heteroderidae</taxon>
        <taxon>Heteroderinae</taxon>
        <taxon>Heterodera</taxon>
    </lineage>
</organism>
<protein>
    <submittedName>
        <fullName evidence="1">Uncharacterized protein</fullName>
    </submittedName>
</protein>
<name>A0ABD2KHN2_9BILA</name>
<dbReference type="AlphaFoldDB" id="A0ABD2KHN2"/>
<dbReference type="Proteomes" id="UP001620626">
    <property type="component" value="Unassembled WGS sequence"/>
</dbReference>